<dbReference type="RefSeq" id="WP_126617347.1">
    <property type="nucleotide sequence ID" value="NZ_CP034562.1"/>
</dbReference>
<keyword evidence="2" id="KW-1185">Reference proteome</keyword>
<dbReference type="KEGG" id="fll:EI427_17960"/>
<dbReference type="AlphaFoldDB" id="A0A3S9P7C0"/>
<proteinExistence type="predicted"/>
<protein>
    <submittedName>
        <fullName evidence="1">Uncharacterized protein</fullName>
    </submittedName>
</protein>
<dbReference type="OrthoDB" id="9817713at2"/>
<evidence type="ECO:0000313" key="1">
    <source>
        <dbReference type="EMBL" id="AZQ64043.1"/>
    </source>
</evidence>
<accession>A0A3S9P7C0</accession>
<organism evidence="1 2">
    <name type="scientific">Flammeovirga pectinis</name>
    <dbReference type="NCBI Taxonomy" id="2494373"/>
    <lineage>
        <taxon>Bacteria</taxon>
        <taxon>Pseudomonadati</taxon>
        <taxon>Bacteroidota</taxon>
        <taxon>Cytophagia</taxon>
        <taxon>Cytophagales</taxon>
        <taxon>Flammeovirgaceae</taxon>
        <taxon>Flammeovirga</taxon>
    </lineage>
</organism>
<dbReference type="EMBL" id="CP034562">
    <property type="protein sequence ID" value="AZQ64043.1"/>
    <property type="molecule type" value="Genomic_DNA"/>
</dbReference>
<evidence type="ECO:0000313" key="2">
    <source>
        <dbReference type="Proteomes" id="UP000267268"/>
    </source>
</evidence>
<reference evidence="1 2" key="1">
    <citation type="submission" date="2018-12" db="EMBL/GenBank/DDBJ databases">
        <title>Flammeovirga pectinis sp. nov., isolated from the gut of the Korean scallop, Patinopecten yessoensis.</title>
        <authorList>
            <person name="Bae J.-W."/>
            <person name="Jeong Y.-S."/>
            <person name="Kang W."/>
        </authorList>
    </citation>
    <scope>NUCLEOTIDE SEQUENCE [LARGE SCALE GENOMIC DNA]</scope>
    <source>
        <strain evidence="1 2">L12M1</strain>
    </source>
</reference>
<name>A0A3S9P7C0_9BACT</name>
<sequence>MALHDNTLNYINQTFSRYNNDYSSAYDNLPNNFYDLNVDNQLVWLSDHDYGHILPQSLFPDKLAEIAAENHTSVELLLAMQDITDTIDSVDIPLGLDISDINSSIEYINISDASDTVLSGIDITDSLEIVDGLDVVDVFNILGVTSILSIGLRVYNDDSNNHFTRKIGKAAYQSVTIPVRMVYNLTDYIFDISGKRKREKEDQERKERQVVSYNHSLDILNEEIACSNKIFKKNQRMNKAKMILLNLKLQNYLKLCKQYHSKIDLNIVRAFGVLIKQVSSLFNNANEELSQFNIEIKKLKNLFAVGPSEFNSYRAKCVMDKLTVHTVKIETYSKKVYKVDTDSVDAQIKATLSYQLDKIFTEMRKELQDFKLVKQVNYLYA</sequence>
<dbReference type="Proteomes" id="UP000267268">
    <property type="component" value="Chromosome 1"/>
</dbReference>
<gene>
    <name evidence="1" type="ORF">EI427_17960</name>
</gene>